<feature type="region of interest" description="Disordered" evidence="1">
    <location>
        <begin position="294"/>
        <end position="322"/>
    </location>
</feature>
<dbReference type="Proteomes" id="UP000030710">
    <property type="component" value="Unassembled WGS sequence"/>
</dbReference>
<accession>U1N0W6</accession>
<name>U1N0W6_9EURY</name>
<dbReference type="HOGENOM" id="CLU_074745_0_0_2"/>
<dbReference type="PANTHER" id="PTHR35866:SF2">
    <property type="entry name" value="YKGJ FAMILY CYSTEINE CLUSTER PROTEIN"/>
    <property type="match status" value="1"/>
</dbReference>
<evidence type="ECO:0000313" key="2">
    <source>
        <dbReference type="EMBL" id="ERG96464.1"/>
    </source>
</evidence>
<dbReference type="STRING" id="1238425.J07HQW2_02943"/>
<reference evidence="2 3" key="1">
    <citation type="journal article" date="2013" name="PLoS ONE">
        <title>Assembly-driven community genomics of a hypersaline microbial ecosystem.</title>
        <authorList>
            <person name="Podell S."/>
            <person name="Ugalde J.A."/>
            <person name="Narasingarao P."/>
            <person name="Banfield J.F."/>
            <person name="Heidelberg K.B."/>
            <person name="Allen E.E."/>
        </authorList>
    </citation>
    <scope>NUCLEOTIDE SEQUENCE [LARGE SCALE GENOMIC DNA]</scope>
    <source>
        <strain evidence="3">J07HQW2</strain>
    </source>
</reference>
<feature type="compositionally biased region" description="Basic and acidic residues" evidence="1">
    <location>
        <begin position="58"/>
        <end position="67"/>
    </location>
</feature>
<sequence length="322" mass="34527">MNDTDTTDLNGTEQEETPSLEAELARAKSLSVESLADAIESIGFECTRCGACCTAHHEGDDEQKSEYNDEPDSVNAAGSDTSRDDNLKTDNSVSTVDSGHVDHSSQIADQTQTVDNEGQKEHHDMTTQSASTEPHTATVFPDEIRELQTATDDIGDDPVATGDGDGQASTEWRDVARPMPYGLDDENETGTTFEWALQTNACGDCVFYDETDGIGSCQAHDDRPLICATYPFSVALGGTSQPMGEAVDKAGMVRAHECEGLGRDISREAAEELAATLRTRAIRELNEAISLRDAYEPTGDTDGIVVHDSEGAKRPDGTAIDN</sequence>
<protein>
    <submittedName>
        <fullName evidence="2">Putative Fe-S-cluster oxidoreductase</fullName>
    </submittedName>
</protein>
<feature type="compositionally biased region" description="Polar residues" evidence="1">
    <location>
        <begin position="104"/>
        <end position="116"/>
    </location>
</feature>
<dbReference type="eggNOG" id="arCOG02579">
    <property type="taxonomic scope" value="Archaea"/>
</dbReference>
<evidence type="ECO:0000256" key="1">
    <source>
        <dbReference type="SAM" id="MobiDB-lite"/>
    </source>
</evidence>
<evidence type="ECO:0000313" key="3">
    <source>
        <dbReference type="Proteomes" id="UP000030710"/>
    </source>
</evidence>
<feature type="region of interest" description="Disordered" evidence="1">
    <location>
        <begin position="58"/>
        <end position="136"/>
    </location>
</feature>
<organism evidence="2 3">
    <name type="scientific">Haloquadratum walsbyi J07HQW2</name>
    <dbReference type="NCBI Taxonomy" id="1238425"/>
    <lineage>
        <taxon>Archaea</taxon>
        <taxon>Methanobacteriati</taxon>
        <taxon>Methanobacteriota</taxon>
        <taxon>Stenosarchaea group</taxon>
        <taxon>Halobacteria</taxon>
        <taxon>Halobacteriales</taxon>
        <taxon>Haloferacaceae</taxon>
        <taxon>Haloquadratum</taxon>
    </lineage>
</organism>
<feature type="region of interest" description="Disordered" evidence="1">
    <location>
        <begin position="1"/>
        <end position="25"/>
    </location>
</feature>
<dbReference type="InterPro" id="IPR005358">
    <property type="entry name" value="Puta_zinc/iron-chelating_dom"/>
</dbReference>
<dbReference type="Pfam" id="PF03692">
    <property type="entry name" value="CxxCxxCC"/>
    <property type="match status" value="1"/>
</dbReference>
<dbReference type="AlphaFoldDB" id="U1N0W6"/>
<dbReference type="RefSeq" id="WP_021055928.1">
    <property type="nucleotide sequence ID" value="NZ_KE356561.1"/>
</dbReference>
<dbReference type="EMBL" id="KE356561">
    <property type="protein sequence ID" value="ERG96464.1"/>
    <property type="molecule type" value="Genomic_DNA"/>
</dbReference>
<gene>
    <name evidence="2" type="ORF">J07HQW2_02943</name>
</gene>
<feature type="compositionally biased region" description="Polar residues" evidence="1">
    <location>
        <begin position="126"/>
        <end position="135"/>
    </location>
</feature>
<proteinExistence type="predicted"/>
<feature type="compositionally biased region" description="Polar residues" evidence="1">
    <location>
        <begin position="1"/>
        <end position="12"/>
    </location>
</feature>
<feature type="compositionally biased region" description="Basic and acidic residues" evidence="1">
    <location>
        <begin position="305"/>
        <end position="316"/>
    </location>
</feature>
<dbReference type="PANTHER" id="PTHR35866">
    <property type="entry name" value="PUTATIVE-RELATED"/>
    <property type="match status" value="1"/>
</dbReference>